<feature type="region of interest" description="Disordered" evidence="1">
    <location>
        <begin position="120"/>
        <end position="144"/>
    </location>
</feature>
<comment type="caution">
    <text evidence="3">The sequence shown here is derived from an EMBL/GenBank/DDBJ whole genome shotgun (WGS) entry which is preliminary data.</text>
</comment>
<evidence type="ECO:0000313" key="3">
    <source>
        <dbReference type="EMBL" id="CAJ2510773.1"/>
    </source>
</evidence>
<feature type="compositionally biased region" description="Polar residues" evidence="1">
    <location>
        <begin position="121"/>
        <end position="141"/>
    </location>
</feature>
<feature type="compositionally biased region" description="Low complexity" evidence="1">
    <location>
        <begin position="271"/>
        <end position="285"/>
    </location>
</feature>
<evidence type="ECO:0000313" key="4">
    <source>
        <dbReference type="Proteomes" id="UP001295740"/>
    </source>
</evidence>
<dbReference type="EMBL" id="CAUWAG010000018">
    <property type="protein sequence ID" value="CAJ2510773.1"/>
    <property type="molecule type" value="Genomic_DNA"/>
</dbReference>
<sequence>MGVNLVVVAAAMGYNLIQLSPEILAILVAFWYGKKLIVPYLLYARPTPIVARPPELPKSSYHQTTIRAHVGAKLTRSQALGPPRQLVPDQAWQGLQAIPGHQEMRYGANDVRGLALHVSQDRATQQGRMTSSAQHGQSSAGPSEDVAIKHEENEAGGNGAGPAPLEGIPDVPVYNNANQAHVENYVNSMPSNAPNLLVAEQHYLQIIIAQELANRGVTDPFLIRKTFVLQIRPVANAGTGAEPVAPPANQRLTSIDTTRLLFSPRSPIPNVPTLTLTTPSVPSSSYGDEDEEMHDSDADADGETDEGCTTLPRAVAAAAAAETERKGARPLNEETIGIGGNGGTQGMSTLAVNLGKPLRSAPA</sequence>
<accession>A0AAI8YN11</accession>
<dbReference type="AlphaFoldDB" id="A0AAI8YN11"/>
<proteinExistence type="predicted"/>
<keyword evidence="2" id="KW-1133">Transmembrane helix</keyword>
<name>A0AAI8YN11_9PEZI</name>
<reference evidence="3" key="1">
    <citation type="submission" date="2023-10" db="EMBL/GenBank/DDBJ databases">
        <authorList>
            <person name="Hackl T."/>
        </authorList>
    </citation>
    <scope>NUCLEOTIDE SEQUENCE</scope>
</reference>
<gene>
    <name evidence="3" type="ORF">KHLLAP_LOCUS11241</name>
</gene>
<feature type="transmembrane region" description="Helical" evidence="2">
    <location>
        <begin position="6"/>
        <end position="32"/>
    </location>
</feature>
<evidence type="ECO:0000256" key="2">
    <source>
        <dbReference type="SAM" id="Phobius"/>
    </source>
</evidence>
<feature type="compositionally biased region" description="Acidic residues" evidence="1">
    <location>
        <begin position="287"/>
        <end position="306"/>
    </location>
</feature>
<keyword evidence="4" id="KW-1185">Reference proteome</keyword>
<dbReference type="Proteomes" id="UP001295740">
    <property type="component" value="Unassembled WGS sequence"/>
</dbReference>
<keyword evidence="2" id="KW-0472">Membrane</keyword>
<protein>
    <submittedName>
        <fullName evidence="3">Uu.00g063980.m01.CDS01</fullName>
    </submittedName>
</protein>
<organism evidence="3 4">
    <name type="scientific">Anthostomella pinea</name>
    <dbReference type="NCBI Taxonomy" id="933095"/>
    <lineage>
        <taxon>Eukaryota</taxon>
        <taxon>Fungi</taxon>
        <taxon>Dikarya</taxon>
        <taxon>Ascomycota</taxon>
        <taxon>Pezizomycotina</taxon>
        <taxon>Sordariomycetes</taxon>
        <taxon>Xylariomycetidae</taxon>
        <taxon>Xylariales</taxon>
        <taxon>Xylariaceae</taxon>
        <taxon>Anthostomella</taxon>
    </lineage>
</organism>
<evidence type="ECO:0000256" key="1">
    <source>
        <dbReference type="SAM" id="MobiDB-lite"/>
    </source>
</evidence>
<keyword evidence="2" id="KW-0812">Transmembrane</keyword>
<feature type="region of interest" description="Disordered" evidence="1">
    <location>
        <begin position="271"/>
        <end position="363"/>
    </location>
</feature>